<dbReference type="PRINTS" id="PR01887">
    <property type="entry name" value="SPECTRNALPHA"/>
</dbReference>
<reference evidence="10 11" key="1">
    <citation type="submission" date="2020-06" db="EMBL/GenBank/DDBJ databases">
        <authorList>
            <consortium name="Wellcome Sanger Institute Data Sharing"/>
        </authorList>
    </citation>
    <scope>NUCLEOTIDE SEQUENCE [LARGE SCALE GENOMIC DNA]</scope>
</reference>
<accession>A0AAY4C491</accession>
<dbReference type="SMART" id="SM00326">
    <property type="entry name" value="SH3"/>
    <property type="match status" value="1"/>
</dbReference>
<evidence type="ECO:0000256" key="6">
    <source>
        <dbReference type="PROSITE-ProRule" id="PRU01077"/>
    </source>
</evidence>
<dbReference type="FunFam" id="1.20.1270.60:FF:000037">
    <property type="entry name" value="Proline-serine-threonine phosphatase interacting protein 1"/>
    <property type="match status" value="1"/>
</dbReference>
<dbReference type="PANTHER" id="PTHR23065">
    <property type="entry name" value="PROLINE-SERINE-THREONINE PHOSPHATASE INTERACTING PROTEIN 1"/>
    <property type="match status" value="1"/>
</dbReference>
<organism evidence="10 11">
    <name type="scientific">Denticeps clupeoides</name>
    <name type="common">denticle herring</name>
    <dbReference type="NCBI Taxonomy" id="299321"/>
    <lineage>
        <taxon>Eukaryota</taxon>
        <taxon>Metazoa</taxon>
        <taxon>Chordata</taxon>
        <taxon>Craniata</taxon>
        <taxon>Vertebrata</taxon>
        <taxon>Euteleostomi</taxon>
        <taxon>Actinopterygii</taxon>
        <taxon>Neopterygii</taxon>
        <taxon>Teleostei</taxon>
        <taxon>Clupei</taxon>
        <taxon>Clupeiformes</taxon>
        <taxon>Denticipitoidei</taxon>
        <taxon>Denticipitidae</taxon>
        <taxon>Denticeps</taxon>
    </lineage>
</organism>
<keyword evidence="2" id="KW-0040">ANK repeat</keyword>
<dbReference type="PRINTS" id="PR00452">
    <property type="entry name" value="SH3DOMAIN"/>
</dbReference>
<dbReference type="GO" id="GO:0005884">
    <property type="term" value="C:actin filament"/>
    <property type="evidence" value="ECO:0007669"/>
    <property type="project" value="TreeGrafter"/>
</dbReference>
<reference evidence="10" key="2">
    <citation type="submission" date="2025-08" db="UniProtKB">
        <authorList>
            <consortium name="Ensembl"/>
        </authorList>
    </citation>
    <scope>IDENTIFICATION</scope>
</reference>
<dbReference type="AlphaFoldDB" id="A0AAY4C491"/>
<dbReference type="PANTHER" id="PTHR23065:SF51">
    <property type="entry name" value="PROLINE-SERINE-THREONINE PHOSPHATASE-INTERACTING PROTEIN 1"/>
    <property type="match status" value="1"/>
</dbReference>
<evidence type="ECO:0000256" key="4">
    <source>
        <dbReference type="ARBA" id="ARBA00040640"/>
    </source>
</evidence>
<evidence type="ECO:0000259" key="8">
    <source>
        <dbReference type="PROSITE" id="PS50002"/>
    </source>
</evidence>
<dbReference type="InterPro" id="IPR031160">
    <property type="entry name" value="F_BAR_dom"/>
</dbReference>
<dbReference type="FunFam" id="2.30.30.40:FF:000072">
    <property type="entry name" value="Unconventional Myosin IB"/>
    <property type="match status" value="1"/>
</dbReference>
<dbReference type="InterPro" id="IPR036028">
    <property type="entry name" value="SH3-like_dom_sf"/>
</dbReference>
<dbReference type="GO" id="GO:0005886">
    <property type="term" value="C:plasma membrane"/>
    <property type="evidence" value="ECO:0007669"/>
    <property type="project" value="TreeGrafter"/>
</dbReference>
<dbReference type="GO" id="GO:0030041">
    <property type="term" value="P:actin filament polymerization"/>
    <property type="evidence" value="ECO:0007669"/>
    <property type="project" value="TreeGrafter"/>
</dbReference>
<gene>
    <name evidence="10" type="primary">pstpip1a</name>
</gene>
<dbReference type="InterPro" id="IPR027267">
    <property type="entry name" value="AH/BAR_dom_sf"/>
</dbReference>
<evidence type="ECO:0000259" key="9">
    <source>
        <dbReference type="PROSITE" id="PS51741"/>
    </source>
</evidence>
<keyword evidence="1 5" id="KW-0728">SH3 domain</keyword>
<keyword evidence="6 7" id="KW-0175">Coiled coil</keyword>
<dbReference type="InterPro" id="IPR030777">
    <property type="entry name" value="PSTPIP1_SH3"/>
</dbReference>
<dbReference type="GeneID" id="114767436"/>
<dbReference type="CDD" id="cd11824">
    <property type="entry name" value="SH3_PSTPIP1"/>
    <property type="match status" value="1"/>
</dbReference>
<dbReference type="PROSITE" id="PS51741">
    <property type="entry name" value="F_BAR"/>
    <property type="match status" value="1"/>
</dbReference>
<dbReference type="GO" id="GO:0051015">
    <property type="term" value="F:actin filament binding"/>
    <property type="evidence" value="ECO:0007669"/>
    <property type="project" value="TreeGrafter"/>
</dbReference>
<dbReference type="SUPFAM" id="SSF103657">
    <property type="entry name" value="BAR/IMD domain-like"/>
    <property type="match status" value="1"/>
</dbReference>
<dbReference type="GeneTree" id="ENSGT00940000156932"/>
<evidence type="ECO:0000256" key="1">
    <source>
        <dbReference type="ARBA" id="ARBA00022443"/>
    </source>
</evidence>
<dbReference type="Ensembl" id="ENSDCDT00010034236.1">
    <property type="protein sequence ID" value="ENSDCDP00010027734.1"/>
    <property type="gene ID" value="ENSDCDG00010017486.1"/>
</dbReference>
<feature type="domain" description="F-BAR" evidence="9">
    <location>
        <begin position="4"/>
        <end position="265"/>
    </location>
</feature>
<dbReference type="PROSITE" id="PS50002">
    <property type="entry name" value="SH3"/>
    <property type="match status" value="1"/>
</dbReference>
<dbReference type="InterPro" id="IPR001452">
    <property type="entry name" value="SH3_domain"/>
</dbReference>
<evidence type="ECO:0000256" key="7">
    <source>
        <dbReference type="SAM" id="Coils"/>
    </source>
</evidence>
<evidence type="ECO:0000313" key="11">
    <source>
        <dbReference type="Proteomes" id="UP000694580"/>
    </source>
</evidence>
<dbReference type="Proteomes" id="UP000694580">
    <property type="component" value="Chromosome 17"/>
</dbReference>
<evidence type="ECO:0000313" key="10">
    <source>
        <dbReference type="Ensembl" id="ENSDCDP00010027734.1"/>
    </source>
</evidence>
<dbReference type="Pfam" id="PF00611">
    <property type="entry name" value="FCH"/>
    <property type="match status" value="1"/>
</dbReference>
<dbReference type="SMART" id="SM00055">
    <property type="entry name" value="FCH"/>
    <property type="match status" value="1"/>
</dbReference>
<keyword evidence="11" id="KW-1185">Reference proteome</keyword>
<dbReference type="Pfam" id="PF00018">
    <property type="entry name" value="SH3_1"/>
    <property type="match status" value="1"/>
</dbReference>
<evidence type="ECO:0000256" key="5">
    <source>
        <dbReference type="PROSITE-ProRule" id="PRU00192"/>
    </source>
</evidence>
<protein>
    <recommendedName>
        <fullName evidence="4">Osteoclast-stimulating factor 1</fullName>
    </recommendedName>
</protein>
<sequence>MTPLQFKDAFWASDFTSTLGYDTLVERLFEGRRMCKDMEELLKMRALAEEKYGKELVTIARKAGGQSEISTLRASFDQLKTQTEKIGTLHIHLSGMLREEAKRMEQFRERQKEQRKKFEGIMEKLQKIKLSQFKKTMESKKAYEQKCREADEAEQTAEKVNNSMNSTPKQAEKMQNKAKQCRDAATDAEKQYTVNIEQLDKIRQEWELTHENTCEVFQKQEGDRINILRDGMWVHSNQFSMQCVKDDECYEEVRLSLEQCDVTVDNNRFIELKRTGTTPPMPIMFENYYDRDPSPDSNGVTCLRGGVMKRFSNLLQMNHVIGSRVCINEISQQPSAPSAETSDGVYASISGCQPETSSKYQALYDYTAQSTDELSISEGDMVFVLEQGQDGWWTVEKNGKSGLVPGSYLTKV</sequence>
<dbReference type="SUPFAM" id="SSF50044">
    <property type="entry name" value="SH3-domain"/>
    <property type="match status" value="1"/>
</dbReference>
<evidence type="ECO:0000256" key="3">
    <source>
        <dbReference type="ARBA" id="ARBA00037432"/>
    </source>
</evidence>
<dbReference type="Gene3D" id="2.30.30.40">
    <property type="entry name" value="SH3 Domains"/>
    <property type="match status" value="1"/>
</dbReference>
<dbReference type="InterPro" id="IPR001060">
    <property type="entry name" value="FCH_dom"/>
</dbReference>
<dbReference type="RefSeq" id="XP_028815074.1">
    <property type="nucleotide sequence ID" value="XM_028959241.1"/>
</dbReference>
<comment type="function">
    <text evidence="3">Induces bone resorption, acting probably through a signaling cascade which results in the secretion of factor(s) enhancing osteoclast formation and activity.</text>
</comment>
<evidence type="ECO:0000256" key="2">
    <source>
        <dbReference type="ARBA" id="ARBA00023043"/>
    </source>
</evidence>
<dbReference type="GO" id="GO:0005737">
    <property type="term" value="C:cytoplasm"/>
    <property type="evidence" value="ECO:0007669"/>
    <property type="project" value="TreeGrafter"/>
</dbReference>
<name>A0AAY4C491_9TELE</name>
<reference evidence="10" key="3">
    <citation type="submission" date="2025-09" db="UniProtKB">
        <authorList>
            <consortium name="Ensembl"/>
        </authorList>
    </citation>
    <scope>IDENTIFICATION</scope>
</reference>
<proteinExistence type="predicted"/>
<feature type="domain" description="SH3" evidence="8">
    <location>
        <begin position="355"/>
        <end position="412"/>
    </location>
</feature>
<dbReference type="Gene3D" id="1.20.1270.60">
    <property type="entry name" value="Arfaptin homology (AH) domain/BAR domain"/>
    <property type="match status" value="1"/>
</dbReference>
<feature type="coiled-coil region" evidence="7">
    <location>
        <begin position="97"/>
        <end position="191"/>
    </location>
</feature>